<dbReference type="InterPro" id="IPR017441">
    <property type="entry name" value="Protein_kinase_ATP_BS"/>
</dbReference>
<gene>
    <name evidence="8" type="ORF">FJU31_10620</name>
</gene>
<dbReference type="EMBL" id="VYKI01000011">
    <property type="protein sequence ID" value="KAA8998321.1"/>
    <property type="molecule type" value="Genomic_DNA"/>
</dbReference>
<dbReference type="SMART" id="SM00220">
    <property type="entry name" value="S_TKc"/>
    <property type="match status" value="1"/>
</dbReference>
<comment type="caution">
    <text evidence="8">The sequence shown here is derived from an EMBL/GenBank/DDBJ whole genome shotgun (WGS) entry which is preliminary data.</text>
</comment>
<dbReference type="RefSeq" id="WP_150454715.1">
    <property type="nucleotide sequence ID" value="NZ_VYKI01000011.1"/>
</dbReference>
<feature type="domain" description="Protein kinase" evidence="7">
    <location>
        <begin position="76"/>
        <end position="361"/>
    </location>
</feature>
<dbReference type="PROSITE" id="PS00108">
    <property type="entry name" value="PROTEIN_KINASE_ST"/>
    <property type="match status" value="1"/>
</dbReference>
<keyword evidence="2 5" id="KW-0547">Nucleotide-binding</keyword>
<dbReference type="CDD" id="cd14014">
    <property type="entry name" value="STKc_PknB_like"/>
    <property type="match status" value="1"/>
</dbReference>
<evidence type="ECO:0000256" key="1">
    <source>
        <dbReference type="ARBA" id="ARBA00022679"/>
    </source>
</evidence>
<evidence type="ECO:0000256" key="5">
    <source>
        <dbReference type="PROSITE-ProRule" id="PRU10141"/>
    </source>
</evidence>
<evidence type="ECO:0000313" key="8">
    <source>
        <dbReference type="EMBL" id="KAA8998321.1"/>
    </source>
</evidence>
<dbReference type="GO" id="GO:0016301">
    <property type="term" value="F:kinase activity"/>
    <property type="evidence" value="ECO:0007669"/>
    <property type="project" value="UniProtKB-KW"/>
</dbReference>
<dbReference type="InterPro" id="IPR008271">
    <property type="entry name" value="Ser/Thr_kinase_AS"/>
</dbReference>
<evidence type="ECO:0000259" key="7">
    <source>
        <dbReference type="PROSITE" id="PS50011"/>
    </source>
</evidence>
<evidence type="ECO:0000313" key="9">
    <source>
        <dbReference type="Proteomes" id="UP000326367"/>
    </source>
</evidence>
<keyword evidence="4 5" id="KW-0067">ATP-binding</keyword>
<name>A0ABQ6T0K1_9GAMM</name>
<dbReference type="InterPro" id="IPR011990">
    <property type="entry name" value="TPR-like_helical_dom_sf"/>
</dbReference>
<dbReference type="Gene3D" id="1.25.40.10">
    <property type="entry name" value="Tetratricopeptide repeat domain"/>
    <property type="match status" value="2"/>
</dbReference>
<reference evidence="8 9" key="1">
    <citation type="journal article" date="2020" name="Antonie Van Leeuwenhoek">
        <title>Stenotrophomonas cyclobalanopsidis sp. nov., isolated from the leaf spot disease of Cyclobalanopsis patelliformis.</title>
        <authorList>
            <person name="Bian D.R."/>
            <person name="Xue H."/>
            <person name="Piao C.G."/>
            <person name="Li Y."/>
        </authorList>
    </citation>
    <scope>NUCLEOTIDE SEQUENCE [LARGE SCALE GENOMIC DNA]</scope>
    <source>
        <strain evidence="8 9">TPQG1-4</strain>
    </source>
</reference>
<dbReference type="Proteomes" id="UP000326367">
    <property type="component" value="Unassembled WGS sequence"/>
</dbReference>
<evidence type="ECO:0000256" key="2">
    <source>
        <dbReference type="ARBA" id="ARBA00022741"/>
    </source>
</evidence>
<keyword evidence="6" id="KW-1133">Transmembrane helix</keyword>
<protein>
    <submittedName>
        <fullName evidence="8">Protein kinase</fullName>
    </submittedName>
</protein>
<dbReference type="PROSITE" id="PS50011">
    <property type="entry name" value="PROTEIN_KINASE_DOM"/>
    <property type="match status" value="1"/>
</dbReference>
<feature type="binding site" evidence="5">
    <location>
        <position position="107"/>
    </location>
    <ligand>
        <name>ATP</name>
        <dbReference type="ChEBI" id="CHEBI:30616"/>
    </ligand>
</feature>
<evidence type="ECO:0000256" key="6">
    <source>
        <dbReference type="SAM" id="Phobius"/>
    </source>
</evidence>
<keyword evidence="6" id="KW-0472">Membrane</keyword>
<organism evidence="8 9">
    <name type="scientific">Stenotrophomonas cyclobalanopsidis</name>
    <dbReference type="NCBI Taxonomy" id="2771362"/>
    <lineage>
        <taxon>Bacteria</taxon>
        <taxon>Pseudomonadati</taxon>
        <taxon>Pseudomonadota</taxon>
        <taxon>Gammaproteobacteria</taxon>
        <taxon>Lysobacterales</taxon>
        <taxon>Lysobacteraceae</taxon>
        <taxon>Stenotrophomonas</taxon>
    </lineage>
</organism>
<dbReference type="InterPro" id="IPR011009">
    <property type="entry name" value="Kinase-like_dom_sf"/>
</dbReference>
<dbReference type="Gene3D" id="3.30.200.20">
    <property type="entry name" value="Phosphorylase Kinase, domain 1"/>
    <property type="match status" value="1"/>
</dbReference>
<accession>A0ABQ6T0K1</accession>
<dbReference type="SUPFAM" id="SSF56112">
    <property type="entry name" value="Protein kinase-like (PK-like)"/>
    <property type="match status" value="1"/>
</dbReference>
<dbReference type="PROSITE" id="PS00107">
    <property type="entry name" value="PROTEIN_KINASE_ATP"/>
    <property type="match status" value="1"/>
</dbReference>
<proteinExistence type="predicted"/>
<keyword evidence="3 8" id="KW-0418">Kinase</keyword>
<dbReference type="PANTHER" id="PTHR43289">
    <property type="entry name" value="MITOGEN-ACTIVATED PROTEIN KINASE KINASE KINASE 20-RELATED"/>
    <property type="match status" value="1"/>
</dbReference>
<evidence type="ECO:0000256" key="4">
    <source>
        <dbReference type="ARBA" id="ARBA00022840"/>
    </source>
</evidence>
<dbReference type="Pfam" id="PF00069">
    <property type="entry name" value="Pkinase"/>
    <property type="match status" value="1"/>
</dbReference>
<keyword evidence="1" id="KW-0808">Transferase</keyword>
<evidence type="ECO:0000256" key="3">
    <source>
        <dbReference type="ARBA" id="ARBA00022777"/>
    </source>
</evidence>
<dbReference type="Gene3D" id="1.10.510.10">
    <property type="entry name" value="Transferase(Phosphotransferase) domain 1"/>
    <property type="match status" value="1"/>
</dbReference>
<dbReference type="SUPFAM" id="SSF48452">
    <property type="entry name" value="TPR-like"/>
    <property type="match status" value="1"/>
</dbReference>
<sequence length="821" mass="89648">MDAARWQLLSSWLDQLLELAPEVRQLRLQRLAEHDPTLGRDLEHLLLQEADSQEFMAQPLWTAAPPGRAGSQVGPYRLLSPLGEGGMGEVWLAERCDGLYQRQVALKLLRSGVADPGLRQRFGRERQILARLQHPHLAQLLDAGVDQHGQPYLALDYVEGEPISDYCRRLEPSLETRLQLMLQVCAVVSHAHANLVVHRDLKPSNILVRADGTVKLLDFGIAALLDHDAADATHPPTEVRAFTLHYAAPEQVRGEAVTTLTDVYSLGVVLFEVVTGHKPYRLRRHSDAEWERSILDVQVPRASSLLLRLADQPGAPRRGLQRQARQLRGDLDVLLEKALQKDPAQRYASAEALAGDLQRYLQGRPIQARPPGVGYRVNKYIGRHRWGVALASVAVLVLLGTTSIALWQARHAQVEMARAQAMQDFTVSLFDKAASERHGHFDVPQLLATGQQRGEAELADQPLALAELEGVIGRLRIGLGDYQLALQTLDQQRRLLQQVDDVPPALQLEAVTQRGRALRMLGRDRDCLAHLQPLQPLAAREADALPATVAEFHSQLGRCQAQLGNADAARASFEQALALRHRGIVQRFGRAESLADLAGLDAGAGRLAAAMAGYQQALALLDQPADGRSPQVIGLHRQLGEVLARQGQTEAAATELELAWQAAQDAWGPRHPEALVVRRARAMLALQRGQGQHAGQELQQVQAQLLAALGPAHREVGQGEFALGQWASDHGDADLAARHYARAVAIWRQPDHMALLPQALLAQAGALQQAGQPAAAHAALAEARQLLLVQRGAQAPALRELDARLAALAQAEPAVQPSAAR</sequence>
<feature type="transmembrane region" description="Helical" evidence="6">
    <location>
        <begin position="386"/>
        <end position="407"/>
    </location>
</feature>
<keyword evidence="6" id="KW-0812">Transmembrane</keyword>
<keyword evidence="9" id="KW-1185">Reference proteome</keyword>
<dbReference type="InterPro" id="IPR000719">
    <property type="entry name" value="Prot_kinase_dom"/>
</dbReference>
<dbReference type="PANTHER" id="PTHR43289:SF34">
    <property type="entry name" value="SERINE_THREONINE-PROTEIN KINASE YBDM-RELATED"/>
    <property type="match status" value="1"/>
</dbReference>